<dbReference type="GO" id="GO:0016020">
    <property type="term" value="C:membrane"/>
    <property type="evidence" value="ECO:0007669"/>
    <property type="project" value="UniProtKB-SubCell"/>
</dbReference>
<comment type="caution">
    <text evidence="7">The sequence shown here is derived from an EMBL/GenBank/DDBJ whole genome shotgun (WGS) entry which is preliminary data.</text>
</comment>
<keyword evidence="4 6" id="KW-0472">Membrane</keyword>
<comment type="subcellular location">
    <subcellularLocation>
        <location evidence="1">Membrane</location>
        <topology evidence="1">Multi-pass membrane protein</topology>
    </subcellularLocation>
</comment>
<keyword evidence="2 6" id="KW-0812">Transmembrane</keyword>
<feature type="transmembrane region" description="Helical" evidence="6">
    <location>
        <begin position="178"/>
        <end position="198"/>
    </location>
</feature>
<gene>
    <name evidence="7" type="ORF">OGATHE_004635</name>
</gene>
<reference evidence="7" key="1">
    <citation type="journal article" date="2021" name="Open Biol.">
        <title>Shared evolutionary footprints suggest mitochondrial oxidative damage underlies multiple complex I losses in fungi.</title>
        <authorList>
            <person name="Schikora-Tamarit M.A."/>
            <person name="Marcet-Houben M."/>
            <person name="Nosek J."/>
            <person name="Gabaldon T."/>
        </authorList>
    </citation>
    <scope>NUCLEOTIDE SEQUENCE</scope>
    <source>
        <strain evidence="7">NCAIM Y.01608</strain>
    </source>
</reference>
<feature type="compositionally biased region" description="Polar residues" evidence="5">
    <location>
        <begin position="420"/>
        <end position="429"/>
    </location>
</feature>
<feature type="transmembrane region" description="Helical" evidence="6">
    <location>
        <begin position="346"/>
        <end position="367"/>
    </location>
</feature>
<dbReference type="EMBL" id="JAEUBD010001266">
    <property type="protein sequence ID" value="KAH3663059.1"/>
    <property type="molecule type" value="Genomic_DNA"/>
</dbReference>
<evidence type="ECO:0000256" key="3">
    <source>
        <dbReference type="ARBA" id="ARBA00022989"/>
    </source>
</evidence>
<dbReference type="InterPro" id="IPR008521">
    <property type="entry name" value="Mg_trans_NIPA"/>
</dbReference>
<feature type="transmembrane region" description="Helical" evidence="6">
    <location>
        <begin position="314"/>
        <end position="334"/>
    </location>
</feature>
<protein>
    <submittedName>
        <fullName evidence="7">Uncharacterized protein</fullName>
    </submittedName>
</protein>
<dbReference type="AlphaFoldDB" id="A0A9P8P1P5"/>
<dbReference type="GO" id="GO:0015095">
    <property type="term" value="F:magnesium ion transmembrane transporter activity"/>
    <property type="evidence" value="ECO:0007669"/>
    <property type="project" value="InterPro"/>
</dbReference>
<evidence type="ECO:0000256" key="4">
    <source>
        <dbReference type="ARBA" id="ARBA00023136"/>
    </source>
</evidence>
<dbReference type="SUPFAM" id="SSF103481">
    <property type="entry name" value="Multidrug resistance efflux transporter EmrE"/>
    <property type="match status" value="1"/>
</dbReference>
<keyword evidence="8" id="KW-1185">Reference proteome</keyword>
<keyword evidence="3 6" id="KW-1133">Transmembrane helix</keyword>
<feature type="region of interest" description="Disordered" evidence="5">
    <location>
        <begin position="420"/>
        <end position="445"/>
    </location>
</feature>
<dbReference type="InterPro" id="IPR037185">
    <property type="entry name" value="EmrE-like"/>
</dbReference>
<feature type="transmembrane region" description="Helical" evidence="6">
    <location>
        <begin position="207"/>
        <end position="225"/>
    </location>
</feature>
<evidence type="ECO:0000256" key="5">
    <source>
        <dbReference type="SAM" id="MobiDB-lite"/>
    </source>
</evidence>
<evidence type="ECO:0000313" key="7">
    <source>
        <dbReference type="EMBL" id="KAH3663059.1"/>
    </source>
</evidence>
<feature type="transmembrane region" description="Helical" evidence="6">
    <location>
        <begin position="245"/>
        <end position="265"/>
    </location>
</feature>
<evidence type="ECO:0000313" key="8">
    <source>
        <dbReference type="Proteomes" id="UP000788993"/>
    </source>
</evidence>
<feature type="transmembrane region" description="Helical" evidence="6">
    <location>
        <begin position="373"/>
        <end position="395"/>
    </location>
</feature>
<proteinExistence type="predicted"/>
<accession>A0A9P8P1P5</accession>
<evidence type="ECO:0000256" key="6">
    <source>
        <dbReference type="SAM" id="Phobius"/>
    </source>
</evidence>
<organism evidence="7 8">
    <name type="scientific">Ogataea polymorpha</name>
    <dbReference type="NCBI Taxonomy" id="460523"/>
    <lineage>
        <taxon>Eukaryota</taxon>
        <taxon>Fungi</taxon>
        <taxon>Dikarya</taxon>
        <taxon>Ascomycota</taxon>
        <taxon>Saccharomycotina</taxon>
        <taxon>Pichiomycetes</taxon>
        <taxon>Pichiales</taxon>
        <taxon>Pichiaceae</taxon>
        <taxon>Ogataea</taxon>
    </lineage>
</organism>
<dbReference type="PANTHER" id="PTHR12570:SF65">
    <property type="entry name" value="MAGNESIUM TRANSPORTER NIPA9-RELATED"/>
    <property type="match status" value="1"/>
</dbReference>
<sequence>MIVFLAGPYFTQTPWPLDFHRSPGLYSGFPTATSTTAILVHSDIVGPFAEGSITSIELQVQHQGRVCVDWFWTGKKKQNRQGQHHQKVNAASEGLRGGILANGCLGGARGQLDLIDNHRFARHLTLAEMLTLSLKQAHLHLGSEHYARNLKWQLGFMLMSLGEVGNFVSYGLTPVSIVAPLGVVTIISNSTFIAPVLFHEKIRRRDLYGTFSSAIGVVFMILSSVSDSAAPPIQDPFSYIDSMVLSSPTLIYLASTFFTIVVLMLRLRNLERSMTYILLHLSLVALFGTYTAISTKLLASVVEFVPFRDIFVNWRPYVLFLVIIGTSGFQVHYLNSCLRIANATTVVPIHFVFFTTAVLLCSIVVFNDFADKSAAQCIVFLAGALLTFSGVFLICGAKTSENEHDLVWSEPPSHIPANQPVSETASMVSTDEELPPRPQGLIQTSKSTPELNNFIESEHFYNTTNRRNSLLEINRHPRDTKHLRDLGHGYFVLGGGSALMNAILKDHSQTPETRSLA</sequence>
<feature type="transmembrane region" description="Helical" evidence="6">
    <location>
        <begin position="277"/>
        <end position="302"/>
    </location>
</feature>
<dbReference type="PANTHER" id="PTHR12570">
    <property type="match status" value="1"/>
</dbReference>
<evidence type="ECO:0000256" key="1">
    <source>
        <dbReference type="ARBA" id="ARBA00004141"/>
    </source>
</evidence>
<reference evidence="7" key="2">
    <citation type="submission" date="2021-01" db="EMBL/GenBank/DDBJ databases">
        <authorList>
            <person name="Schikora-Tamarit M.A."/>
        </authorList>
    </citation>
    <scope>NUCLEOTIDE SEQUENCE</scope>
    <source>
        <strain evidence="7">NCAIM Y.01608</strain>
    </source>
</reference>
<evidence type="ECO:0000256" key="2">
    <source>
        <dbReference type="ARBA" id="ARBA00022692"/>
    </source>
</evidence>
<name>A0A9P8P1P5_9ASCO</name>
<dbReference type="Proteomes" id="UP000788993">
    <property type="component" value="Unassembled WGS sequence"/>
</dbReference>
<dbReference type="Pfam" id="PF05653">
    <property type="entry name" value="Mg_trans_NIPA"/>
    <property type="match status" value="1"/>
</dbReference>